<dbReference type="InterPro" id="IPR038305">
    <property type="entry name" value="HeLo_sf"/>
</dbReference>
<protein>
    <recommendedName>
        <fullName evidence="2">Prion-inhibition and propagation HeLo domain-containing protein</fullName>
    </recommendedName>
</protein>
<gene>
    <name evidence="3" type="ORF">PCON_03904</name>
</gene>
<organism evidence="3 4">
    <name type="scientific">Pyronema omphalodes (strain CBS 100304)</name>
    <name type="common">Pyronema confluens</name>
    <dbReference type="NCBI Taxonomy" id="1076935"/>
    <lineage>
        <taxon>Eukaryota</taxon>
        <taxon>Fungi</taxon>
        <taxon>Dikarya</taxon>
        <taxon>Ascomycota</taxon>
        <taxon>Pezizomycotina</taxon>
        <taxon>Pezizomycetes</taxon>
        <taxon>Pezizales</taxon>
        <taxon>Pyronemataceae</taxon>
        <taxon>Pyronema</taxon>
    </lineage>
</organism>
<accession>U4LQQ3</accession>
<name>U4LQQ3_PYROM</name>
<evidence type="ECO:0000313" key="3">
    <source>
        <dbReference type="EMBL" id="CCX34511.1"/>
    </source>
</evidence>
<dbReference type="Proteomes" id="UP000018144">
    <property type="component" value="Unassembled WGS sequence"/>
</dbReference>
<proteinExistence type="predicted"/>
<reference evidence="3 4" key="1">
    <citation type="journal article" date="2013" name="PLoS Genet.">
        <title>The genome and development-dependent transcriptomes of Pyronema confluens: a window into fungal evolution.</title>
        <authorList>
            <person name="Traeger S."/>
            <person name="Altegoer F."/>
            <person name="Freitag M."/>
            <person name="Gabaldon T."/>
            <person name="Kempken F."/>
            <person name="Kumar A."/>
            <person name="Marcet-Houben M."/>
            <person name="Poggeler S."/>
            <person name="Stajich J.E."/>
            <person name="Nowrousian M."/>
        </authorList>
    </citation>
    <scope>NUCLEOTIDE SEQUENCE [LARGE SCALE GENOMIC DNA]</scope>
    <source>
        <strain evidence="4">CBS 100304</strain>
        <tissue evidence="3">Vegetative mycelium</tissue>
    </source>
</reference>
<dbReference type="EMBL" id="HF936567">
    <property type="protein sequence ID" value="CCX34511.1"/>
    <property type="molecule type" value="Genomic_DNA"/>
</dbReference>
<feature type="domain" description="Prion-inhibition and propagation HeLo" evidence="2">
    <location>
        <begin position="8"/>
        <end position="175"/>
    </location>
</feature>
<evidence type="ECO:0000259" key="2">
    <source>
        <dbReference type="Pfam" id="PF14479"/>
    </source>
</evidence>
<dbReference type="AlphaFoldDB" id="U4LQQ3"/>
<keyword evidence="1" id="KW-0732">Signal</keyword>
<evidence type="ECO:0000256" key="1">
    <source>
        <dbReference type="SAM" id="SignalP"/>
    </source>
</evidence>
<dbReference type="Pfam" id="PF14479">
    <property type="entry name" value="HeLo"/>
    <property type="match status" value="1"/>
</dbReference>
<keyword evidence="4" id="KW-1185">Reference proteome</keyword>
<dbReference type="Gene3D" id="1.20.120.1020">
    <property type="entry name" value="Prion-inhibition and propagation, HeLo domain"/>
    <property type="match status" value="1"/>
</dbReference>
<feature type="chain" id="PRO_5004651684" description="Prion-inhibition and propagation HeLo domain-containing protein" evidence="1">
    <location>
        <begin position="26"/>
        <end position="338"/>
    </location>
</feature>
<sequence length="338" mass="37730">MPVAEALGLALGGASLALAFESVLATMNHITTARDFTKDYAHFRNCVEIQKWKLIVWERDGQHWRLMNEAIAGGALRVLGGIETQLQELEGVIVVFEGDLKGFGKNRRGSGAVMSLETIGMGSRSTVSIMAPYRVSKASLSKKFRWTTTGKEKANAALEELRKLVEELYHFVPVNDPVGSTIDTPLQTTSQCQSTDSCHCPQIVELAYGEPQCSHALGLNPEGSWEDLETMRNFQGRHDQLVLIKTLQKELDIYRSIAHQRFPRTRTMKMKKGLRPATGRVAKRRGDKRQHQTALVSKTDRIGDHFEEALVRQMADAIHAARLYSNWVALPSAYAGQR</sequence>
<feature type="signal peptide" evidence="1">
    <location>
        <begin position="1"/>
        <end position="25"/>
    </location>
</feature>
<dbReference type="InterPro" id="IPR029498">
    <property type="entry name" value="HeLo_dom"/>
</dbReference>
<evidence type="ECO:0000313" key="4">
    <source>
        <dbReference type="Proteomes" id="UP000018144"/>
    </source>
</evidence>